<evidence type="ECO:0000313" key="2">
    <source>
        <dbReference type="Proteomes" id="UP000182444"/>
    </source>
</evidence>
<protein>
    <submittedName>
        <fullName evidence="1">Uncharacterized protein</fullName>
    </submittedName>
</protein>
<dbReference type="RefSeq" id="XP_068138548.1">
    <property type="nucleotide sequence ID" value="XM_068282447.1"/>
</dbReference>
<dbReference type="EMBL" id="CP017555">
    <property type="protein sequence ID" value="AOW03005.1"/>
    <property type="molecule type" value="Genomic_DNA"/>
</dbReference>
<evidence type="ECO:0000313" key="1">
    <source>
        <dbReference type="EMBL" id="AOW03005.1"/>
    </source>
</evidence>
<dbReference type="VEuPathDB" id="FungiDB:YALI1_C24531g"/>
<accession>A0A1D8NBI7</accession>
<dbReference type="GeneID" id="94583072"/>
<name>A0A1D8NBI7_YARLL</name>
<proteinExistence type="predicted"/>
<dbReference type="AlphaFoldDB" id="A0A1D8NBI7"/>
<gene>
    <name evidence="1" type="ORF">YALI1_C24531g</name>
</gene>
<organism evidence="1 2">
    <name type="scientific">Yarrowia lipolytica</name>
    <name type="common">Candida lipolytica</name>
    <dbReference type="NCBI Taxonomy" id="4952"/>
    <lineage>
        <taxon>Eukaryota</taxon>
        <taxon>Fungi</taxon>
        <taxon>Dikarya</taxon>
        <taxon>Ascomycota</taxon>
        <taxon>Saccharomycotina</taxon>
        <taxon>Dipodascomycetes</taxon>
        <taxon>Dipodascales</taxon>
        <taxon>Dipodascales incertae sedis</taxon>
        <taxon>Yarrowia</taxon>
    </lineage>
</organism>
<dbReference type="Proteomes" id="UP000182444">
    <property type="component" value="Chromosome 1C"/>
</dbReference>
<sequence>MHEVMSFGTAGPIKYLHISTSALASTHPLQKSPIHFSNHQPLSQVHLLSLVKLPQFHEAGSLQSDQFSRRALCSLVASLINRTSWNTS</sequence>
<reference evidence="1 2" key="1">
    <citation type="journal article" date="2016" name="PLoS ONE">
        <title>Sequence Assembly of Yarrowia lipolytica Strain W29/CLIB89 Shows Transposable Element Diversity.</title>
        <authorList>
            <person name="Magnan C."/>
            <person name="Yu J."/>
            <person name="Chang I."/>
            <person name="Jahn E."/>
            <person name="Kanomata Y."/>
            <person name="Wu J."/>
            <person name="Zeller M."/>
            <person name="Oakes M."/>
            <person name="Baldi P."/>
            <person name="Sandmeyer S."/>
        </authorList>
    </citation>
    <scope>NUCLEOTIDE SEQUENCE [LARGE SCALE GENOMIC DNA]</scope>
    <source>
        <strain evidence="2">CLIB89(W29)</strain>
    </source>
</reference>